<dbReference type="InterPro" id="IPR036291">
    <property type="entry name" value="NAD(P)-bd_dom_sf"/>
</dbReference>
<dbReference type="InterPro" id="IPR036220">
    <property type="entry name" value="UDP-Glc/GDP-Man_DH_C_sf"/>
</dbReference>
<dbReference type="InterPro" id="IPR017476">
    <property type="entry name" value="UDP-Glc/GDP-Man"/>
</dbReference>
<dbReference type="SMART" id="SM00984">
    <property type="entry name" value="UDPG_MGDP_dh_C"/>
    <property type="match status" value="1"/>
</dbReference>
<dbReference type="PANTHER" id="PTHR43491">
    <property type="entry name" value="UDP-N-ACETYL-D-MANNOSAMINE DEHYDROGENASE"/>
    <property type="match status" value="1"/>
</dbReference>
<reference evidence="5 6" key="1">
    <citation type="submission" date="2017-05" db="EMBL/GenBank/DDBJ databases">
        <authorList>
            <person name="Varghese N."/>
            <person name="Submissions S."/>
        </authorList>
    </citation>
    <scope>NUCLEOTIDE SEQUENCE [LARGE SCALE GENOMIC DNA]</scope>
    <source>
        <strain evidence="5 6">DSM 21194</strain>
    </source>
</reference>
<evidence type="ECO:0000313" key="5">
    <source>
        <dbReference type="EMBL" id="SMO41845.1"/>
    </source>
</evidence>
<protein>
    <submittedName>
        <fullName evidence="5">UDP-N-acetyl-D-glucosamine dehydrogenase</fullName>
    </submittedName>
</protein>
<dbReference type="OrthoDB" id="9803238at2"/>
<dbReference type="Gene3D" id="3.40.50.720">
    <property type="entry name" value="NAD(P)-binding Rossmann-like Domain"/>
    <property type="match status" value="2"/>
</dbReference>
<evidence type="ECO:0000256" key="3">
    <source>
        <dbReference type="PIRNR" id="PIRNR000124"/>
    </source>
</evidence>
<keyword evidence="1" id="KW-0560">Oxidoreductase</keyword>
<name>A0A521B463_9BACT</name>
<gene>
    <name evidence="5" type="ORF">SAMN06265218_102175</name>
</gene>
<feature type="domain" description="UDP-glucose/GDP-mannose dehydrogenase C-terminal" evidence="4">
    <location>
        <begin position="354"/>
        <end position="454"/>
    </location>
</feature>
<dbReference type="GO" id="GO:0016628">
    <property type="term" value="F:oxidoreductase activity, acting on the CH-CH group of donors, NAD or NADP as acceptor"/>
    <property type="evidence" value="ECO:0007669"/>
    <property type="project" value="InterPro"/>
</dbReference>
<dbReference type="PIRSF" id="PIRSF000124">
    <property type="entry name" value="UDPglc_GDPman_dh"/>
    <property type="match status" value="1"/>
</dbReference>
<dbReference type="Pfam" id="PF03721">
    <property type="entry name" value="UDPG_MGDP_dh_N"/>
    <property type="match status" value="1"/>
</dbReference>
<dbReference type="SUPFAM" id="SSF52413">
    <property type="entry name" value="UDP-glucose/GDP-mannose dehydrogenase C-terminal domain"/>
    <property type="match status" value="1"/>
</dbReference>
<dbReference type="GO" id="GO:0051287">
    <property type="term" value="F:NAD binding"/>
    <property type="evidence" value="ECO:0007669"/>
    <property type="project" value="InterPro"/>
</dbReference>
<dbReference type="SUPFAM" id="SSF51735">
    <property type="entry name" value="NAD(P)-binding Rossmann-fold domains"/>
    <property type="match status" value="1"/>
</dbReference>
<dbReference type="GO" id="GO:0000271">
    <property type="term" value="P:polysaccharide biosynthetic process"/>
    <property type="evidence" value="ECO:0007669"/>
    <property type="project" value="InterPro"/>
</dbReference>
<dbReference type="PIRSF" id="PIRSF500136">
    <property type="entry name" value="UDP_ManNAc_DH"/>
    <property type="match status" value="1"/>
</dbReference>
<dbReference type="InterPro" id="IPR008927">
    <property type="entry name" value="6-PGluconate_DH-like_C_sf"/>
</dbReference>
<proteinExistence type="inferred from homology"/>
<evidence type="ECO:0000256" key="2">
    <source>
        <dbReference type="ARBA" id="ARBA00023027"/>
    </source>
</evidence>
<comment type="similarity">
    <text evidence="3">Belongs to the UDP-glucose/GDP-mannose dehydrogenase family.</text>
</comment>
<evidence type="ECO:0000313" key="6">
    <source>
        <dbReference type="Proteomes" id="UP000317593"/>
    </source>
</evidence>
<keyword evidence="2" id="KW-0520">NAD</keyword>
<dbReference type="EMBL" id="FXTH01000002">
    <property type="protein sequence ID" value="SMO41845.1"/>
    <property type="molecule type" value="Genomic_DNA"/>
</dbReference>
<dbReference type="Pfam" id="PF00984">
    <property type="entry name" value="UDPG_MGDP_dh"/>
    <property type="match status" value="1"/>
</dbReference>
<dbReference type="RefSeq" id="WP_142713058.1">
    <property type="nucleotide sequence ID" value="NZ_FXTH01000002.1"/>
</dbReference>
<dbReference type="InterPro" id="IPR028359">
    <property type="entry name" value="UDP_ManNAc/GlcNAc_DH"/>
</dbReference>
<evidence type="ECO:0000256" key="1">
    <source>
        <dbReference type="ARBA" id="ARBA00023002"/>
    </source>
</evidence>
<dbReference type="SUPFAM" id="SSF48179">
    <property type="entry name" value="6-phosphogluconate dehydrogenase C-terminal domain-like"/>
    <property type="match status" value="1"/>
</dbReference>
<accession>A0A521B463</accession>
<dbReference type="InterPro" id="IPR014027">
    <property type="entry name" value="UDP-Glc/GDP-Man_DH_C"/>
</dbReference>
<dbReference type="Pfam" id="PF03720">
    <property type="entry name" value="UDPG_MGDP_dh_C"/>
    <property type="match status" value="1"/>
</dbReference>
<evidence type="ECO:0000259" key="4">
    <source>
        <dbReference type="SMART" id="SM00984"/>
    </source>
</evidence>
<dbReference type="NCBIfam" id="TIGR03026">
    <property type="entry name" value="NDP-sugDHase"/>
    <property type="match status" value="1"/>
</dbReference>
<dbReference type="Proteomes" id="UP000317593">
    <property type="component" value="Unassembled WGS sequence"/>
</dbReference>
<dbReference type="InterPro" id="IPR001732">
    <property type="entry name" value="UDP-Glc/GDP-Man_DH_N"/>
</dbReference>
<dbReference type="AlphaFoldDB" id="A0A521B463"/>
<keyword evidence="6" id="KW-1185">Reference proteome</keyword>
<sequence length="466" mass="52057">MKILPRFQNISNDTKVSGKEGAAGIKDKLIHRIQNRSARVGIIGLGYVGLPLLWTFHEAGFPVVGFDVDPDKIEKLASGRPYIKHLGFTMMEKLAASGRCRATQDFSGLAQADAVIMCVPTPLNTYREPDMQYVEQTAHTVAEHLRKGQLIILESTSYPGTTDELIVPILEEVSGLKTGEDFFVAYSPEREDPGNATFNTSKIPKVVGANEPEALAAARALYDTIVVETVPVSNNRTAEAVKLTENIFRSVNIALVNELKVVFQEMGIDVHEVLDAADTKPFGFMKFTPGPGLGGHCIPIDPFYLTWKAREYDQHTRFIELAGEINTSMPRYVIDRTIMALNAHEKALNDSRILIVGLAYKPDVDDLRESPTFKLMDLLKGYGANVSYYDHYIPEIWETREHGQWAGLQTVSWNRDTISSFDAVIIATNHSDINYQELADWNDIIIDTRNAMKQVKARGKNQIWKA</sequence>
<organism evidence="5 6">
    <name type="scientific">Fodinibius sediminis</name>
    <dbReference type="NCBI Taxonomy" id="1214077"/>
    <lineage>
        <taxon>Bacteria</taxon>
        <taxon>Pseudomonadati</taxon>
        <taxon>Balneolota</taxon>
        <taxon>Balneolia</taxon>
        <taxon>Balneolales</taxon>
        <taxon>Balneolaceae</taxon>
        <taxon>Fodinibius</taxon>
    </lineage>
</organism>
<dbReference type="GO" id="GO:0016616">
    <property type="term" value="F:oxidoreductase activity, acting on the CH-OH group of donors, NAD or NADP as acceptor"/>
    <property type="evidence" value="ECO:0007669"/>
    <property type="project" value="InterPro"/>
</dbReference>
<dbReference type="InterPro" id="IPR014026">
    <property type="entry name" value="UDP-Glc/GDP-Man_DH_dimer"/>
</dbReference>
<dbReference type="PANTHER" id="PTHR43491:SF1">
    <property type="entry name" value="UDP-N-ACETYL-D-MANNOSAMINE DEHYDROGENASE"/>
    <property type="match status" value="1"/>
</dbReference>